<comment type="caution">
    <text evidence="11">The sequence shown here is derived from an EMBL/GenBank/DDBJ whole genome shotgun (WGS) entry which is preliminary data.</text>
</comment>
<dbReference type="Gene3D" id="2.130.10.10">
    <property type="entry name" value="YVTN repeat-like/Quinoprotein amine dehydrogenase"/>
    <property type="match status" value="4"/>
</dbReference>
<evidence type="ECO:0000256" key="8">
    <source>
        <dbReference type="SAM" id="MobiDB-lite"/>
    </source>
</evidence>
<evidence type="ECO:0000313" key="12">
    <source>
        <dbReference type="Proteomes" id="UP001500279"/>
    </source>
</evidence>
<protein>
    <recommendedName>
        <fullName evidence="10">Blue (type 1) copper domain-containing protein</fullName>
    </recommendedName>
</protein>
<evidence type="ECO:0000256" key="2">
    <source>
        <dbReference type="ARBA" id="ARBA00004418"/>
    </source>
</evidence>
<evidence type="ECO:0000256" key="6">
    <source>
        <dbReference type="ARBA" id="ARBA00022982"/>
    </source>
</evidence>
<dbReference type="InterPro" id="IPR008972">
    <property type="entry name" value="Cupredoxin"/>
</dbReference>
<feature type="chain" id="PRO_5045076955" description="Blue (type 1) copper domain-containing protein" evidence="9">
    <location>
        <begin position="27"/>
        <end position="805"/>
    </location>
</feature>
<reference evidence="12" key="1">
    <citation type="journal article" date="2019" name="Int. J. Syst. Evol. Microbiol.">
        <title>The Global Catalogue of Microorganisms (GCM) 10K type strain sequencing project: providing services to taxonomists for standard genome sequencing and annotation.</title>
        <authorList>
            <consortium name="The Broad Institute Genomics Platform"/>
            <consortium name="The Broad Institute Genome Sequencing Center for Infectious Disease"/>
            <person name="Wu L."/>
            <person name="Ma J."/>
        </authorList>
    </citation>
    <scope>NUCLEOTIDE SEQUENCE [LARGE SCALE GENOMIC DNA]</scope>
    <source>
        <strain evidence="12">JCM 15503</strain>
    </source>
</reference>
<dbReference type="InterPro" id="IPR002386">
    <property type="entry name" value="Amicyanin/Pseudoazurin"/>
</dbReference>
<keyword evidence="4" id="KW-0479">Metal-binding</keyword>
<feature type="domain" description="Blue (type 1) copper" evidence="10">
    <location>
        <begin position="40"/>
        <end position="110"/>
    </location>
</feature>
<dbReference type="Pfam" id="PF00127">
    <property type="entry name" value="Copper-bind"/>
    <property type="match status" value="1"/>
</dbReference>
<evidence type="ECO:0000256" key="4">
    <source>
        <dbReference type="ARBA" id="ARBA00022723"/>
    </source>
</evidence>
<evidence type="ECO:0000313" key="11">
    <source>
        <dbReference type="EMBL" id="GAA0750626.1"/>
    </source>
</evidence>
<dbReference type="Pfam" id="PF24684">
    <property type="entry name" value="Vgb_lyase"/>
    <property type="match status" value="2"/>
</dbReference>
<dbReference type="SUPFAM" id="SSF63825">
    <property type="entry name" value="YWTD domain"/>
    <property type="match status" value="1"/>
</dbReference>
<dbReference type="InterPro" id="IPR051344">
    <property type="entry name" value="Vgb"/>
</dbReference>
<proteinExistence type="predicted"/>
<gene>
    <name evidence="11" type="ORF">GCM10009107_22580</name>
</gene>
<dbReference type="Proteomes" id="UP001500279">
    <property type="component" value="Unassembled WGS sequence"/>
</dbReference>
<organism evidence="11 12">
    <name type="scientific">Ideonella azotifigens</name>
    <dbReference type="NCBI Taxonomy" id="513160"/>
    <lineage>
        <taxon>Bacteria</taxon>
        <taxon>Pseudomonadati</taxon>
        <taxon>Pseudomonadota</taxon>
        <taxon>Betaproteobacteria</taxon>
        <taxon>Burkholderiales</taxon>
        <taxon>Sphaerotilaceae</taxon>
        <taxon>Ideonella</taxon>
    </lineage>
</organism>
<evidence type="ECO:0000259" key="10">
    <source>
        <dbReference type="Pfam" id="PF00127"/>
    </source>
</evidence>
<evidence type="ECO:0000256" key="5">
    <source>
        <dbReference type="ARBA" id="ARBA00022764"/>
    </source>
</evidence>
<dbReference type="EMBL" id="BAAAEW010000011">
    <property type="protein sequence ID" value="GAA0750626.1"/>
    <property type="molecule type" value="Genomic_DNA"/>
</dbReference>
<comment type="subcellular location">
    <subcellularLocation>
        <location evidence="2">Periplasm</location>
    </subcellularLocation>
</comment>
<sequence length="805" mass="86631">MHTLLLTLCRLALPLALASALGSAFAATHTITMLDAPPYFDQPNLEVKVGDTVTWSNTGPELAHIVMDGDLNLYSQDIVPGKSWSYKFAKPGVYDYICHRHFFMKARVTVRDESGSTAAALDFPYQKAFREFVIPTMRSVPRMIIAGQDHRMWFTEGGGDFYGFEDIPAQNKIASIDEHGRVVEYATPTPDSDGSKVGVDSLVMDKKGHIYFTERLTNRIGVLSPSGAITEHQIPTPGGYALGVDIDASGKIWFAERFGNRIGHIDAKGKITEIELPDKESEPRTIFVDTRGRIWYTARVANEIGWYDPADQQFHRLQIPTKQARPAGIAEAPDGTIYFVEMVGNKVAKVVGDQIVEYALPTAFAAPFKIVPDQNGHLWFTEVYANQIGKFDLATGEITEYKIPTVDSRPGGIAVDAKGRVWFTQQMGNKIAYFDPAVKIGGASTGVADATSATPAAPPAAKPVAPAAPPPAARSEATPAVPKPQAAMPDSLQMAKAMIDYKIPSAGGGPGNTLVAAADGWLWFPLMFGNKVAAIHQTTKEFREVALPRPVSMPVGLASAGDGVMWVAEFRGNALARIDMATAKVDEFPVPWANALPSAVVVDETGAVWMSLMGENAIVRFDSATSQFTRHALPLADSNPLYLLPDGHGNLWVSAAKDDGSYVARFDRAQQQFQVYMTTEAGANPTGMLLDGSGLWVAEGGSGHLSRLDPVTGGWARYRIPGAKPEPVRLARDAEGRIWIADGGEIGSVGGNQLAVFQPSTARFTTLPMANGQAKPMGIYAGGAGGIWFTQQGANRISLIPTDAI</sequence>
<evidence type="ECO:0000256" key="1">
    <source>
        <dbReference type="ARBA" id="ARBA00001935"/>
    </source>
</evidence>
<keyword evidence="7" id="KW-0186">Copper</keyword>
<accession>A0ABP3VCB5</accession>
<feature type="signal peptide" evidence="9">
    <location>
        <begin position="1"/>
        <end position="26"/>
    </location>
</feature>
<evidence type="ECO:0000256" key="3">
    <source>
        <dbReference type="ARBA" id="ARBA00022448"/>
    </source>
</evidence>
<name>A0ABP3VCB5_9BURK</name>
<keyword evidence="3" id="KW-0813">Transport</keyword>
<keyword evidence="9" id="KW-0732">Signal</keyword>
<evidence type="ECO:0000256" key="7">
    <source>
        <dbReference type="ARBA" id="ARBA00023008"/>
    </source>
</evidence>
<dbReference type="PRINTS" id="PR00155">
    <property type="entry name" value="AMICYANIN"/>
</dbReference>
<dbReference type="SUPFAM" id="SSF49503">
    <property type="entry name" value="Cupredoxins"/>
    <property type="match status" value="1"/>
</dbReference>
<feature type="region of interest" description="Disordered" evidence="8">
    <location>
        <begin position="449"/>
        <end position="486"/>
    </location>
</feature>
<dbReference type="Gene3D" id="2.60.40.420">
    <property type="entry name" value="Cupredoxins - blue copper proteins"/>
    <property type="match status" value="1"/>
</dbReference>
<keyword evidence="6" id="KW-0249">Electron transport</keyword>
<comment type="cofactor">
    <cofactor evidence="1">
        <name>Cu cation</name>
        <dbReference type="ChEBI" id="CHEBI:23378"/>
    </cofactor>
</comment>
<dbReference type="PANTHER" id="PTHR40274">
    <property type="entry name" value="VIRGINIAMYCIN B LYASE"/>
    <property type="match status" value="1"/>
</dbReference>
<dbReference type="RefSeq" id="WP_231012038.1">
    <property type="nucleotide sequence ID" value="NZ_BAAAEW010000011.1"/>
</dbReference>
<keyword evidence="5" id="KW-0574">Periplasm</keyword>
<feature type="compositionally biased region" description="Pro residues" evidence="8">
    <location>
        <begin position="456"/>
        <end position="472"/>
    </location>
</feature>
<keyword evidence="12" id="KW-1185">Reference proteome</keyword>
<dbReference type="PANTHER" id="PTHR40274:SF3">
    <property type="entry name" value="VIRGINIAMYCIN B LYASE"/>
    <property type="match status" value="1"/>
</dbReference>
<dbReference type="InterPro" id="IPR000923">
    <property type="entry name" value="BlueCu_1"/>
</dbReference>
<dbReference type="SUPFAM" id="SSF63829">
    <property type="entry name" value="Calcium-dependent phosphotriesterase"/>
    <property type="match status" value="1"/>
</dbReference>
<evidence type="ECO:0000256" key="9">
    <source>
        <dbReference type="SAM" id="SignalP"/>
    </source>
</evidence>
<dbReference type="InterPro" id="IPR015943">
    <property type="entry name" value="WD40/YVTN_repeat-like_dom_sf"/>
</dbReference>